<reference evidence="3 4" key="1">
    <citation type="submission" date="2016-07" db="EMBL/GenBank/DDBJ databases">
        <title>Pervasive Adenine N6-methylation of Active Genes in Fungi.</title>
        <authorList>
            <consortium name="DOE Joint Genome Institute"/>
            <person name="Mondo S.J."/>
            <person name="Dannebaum R.O."/>
            <person name="Kuo R.C."/>
            <person name="Labutti K."/>
            <person name="Haridas S."/>
            <person name="Kuo A."/>
            <person name="Salamov A."/>
            <person name="Ahrendt S.R."/>
            <person name="Lipzen A."/>
            <person name="Sullivan W."/>
            <person name="Andreopoulos W.B."/>
            <person name="Clum A."/>
            <person name="Lindquist E."/>
            <person name="Daum C."/>
            <person name="Ramamoorthy G.K."/>
            <person name="Gryganskyi A."/>
            <person name="Culley D."/>
            <person name="Magnuson J.K."/>
            <person name="James T.Y."/>
            <person name="O'Malley M.A."/>
            <person name="Stajich J.E."/>
            <person name="Spatafora J.W."/>
            <person name="Visel A."/>
            <person name="Grigoriev I.V."/>
        </authorList>
    </citation>
    <scope>NUCLEOTIDE SEQUENCE [LARGE SCALE GENOMIC DNA]</scope>
    <source>
        <strain evidence="3 4">PL171</strain>
    </source>
</reference>
<name>A0A1Y2HGL5_9FUNG</name>
<evidence type="ECO:0000256" key="1">
    <source>
        <dbReference type="SAM" id="Coils"/>
    </source>
</evidence>
<evidence type="ECO:0000256" key="2">
    <source>
        <dbReference type="SAM" id="MobiDB-lite"/>
    </source>
</evidence>
<feature type="compositionally biased region" description="Polar residues" evidence="2">
    <location>
        <begin position="377"/>
        <end position="405"/>
    </location>
</feature>
<evidence type="ECO:0000313" key="3">
    <source>
        <dbReference type="EMBL" id="ORZ32833.1"/>
    </source>
</evidence>
<comment type="caution">
    <text evidence="3">The sequence shown here is derived from an EMBL/GenBank/DDBJ whole genome shotgun (WGS) entry which is preliminary data.</text>
</comment>
<feature type="region of interest" description="Disordered" evidence="2">
    <location>
        <begin position="339"/>
        <end position="427"/>
    </location>
</feature>
<keyword evidence="4" id="KW-1185">Reference proteome</keyword>
<sequence>MTEDAMDVNGPASTTGPNASADGRGLVGRRASSPIPAPAAPTSATPDSRKRSTASRSPTRSSARLQAGSRAPSKDPVAAGRTRRSISHVAGLDEGGALADEQGQTLLGPGVDEQQAASSSRVAKTRASGRRAAAVANAAFAGDSPATSSLPDISAPDQSSGVGQAVAAHLDAVESDPTAAAASSIPHDIASPTLGTTGYNLEVVCRREPYMYFVASNYTEVTSRNLKKRTAADISAIHVDDRAGAIWVCFDIQRVYSEYDNLTMPCKQSLCSLFRRALDGPDGPDAGATIHGWAAITEEASEVVRKTGDMVLARDLNRKVVPRKTGYVMVLESAAASPVIPSGATTRRSRINSRSPSPEIITSYKRRRVSGERSVAANGNQDQRQGNSHLLSNHDSGLSSASTSAYHPYSRSSPPPRSINPPLDPTAAFVMPPDTSVDYTQVLANEFSATLKRVSADIHLKYTELRNICTALHAENNELRVANGGAPDTAIQELKAAKARIAKLEHENATLEAKVREQAATIDRVRKTLWAAGNKPDI</sequence>
<organism evidence="3 4">
    <name type="scientific">Catenaria anguillulae PL171</name>
    <dbReference type="NCBI Taxonomy" id="765915"/>
    <lineage>
        <taxon>Eukaryota</taxon>
        <taxon>Fungi</taxon>
        <taxon>Fungi incertae sedis</taxon>
        <taxon>Blastocladiomycota</taxon>
        <taxon>Blastocladiomycetes</taxon>
        <taxon>Blastocladiales</taxon>
        <taxon>Catenariaceae</taxon>
        <taxon>Catenaria</taxon>
    </lineage>
</organism>
<dbReference type="Proteomes" id="UP000193411">
    <property type="component" value="Unassembled WGS sequence"/>
</dbReference>
<dbReference type="AlphaFoldDB" id="A0A1Y2HGL5"/>
<keyword evidence="1" id="KW-0175">Coiled coil</keyword>
<feature type="compositionally biased region" description="Low complexity" evidence="2">
    <location>
        <begin position="54"/>
        <end position="64"/>
    </location>
</feature>
<feature type="coiled-coil region" evidence="1">
    <location>
        <begin position="494"/>
        <end position="521"/>
    </location>
</feature>
<feature type="compositionally biased region" description="Low complexity" evidence="2">
    <location>
        <begin position="352"/>
        <end position="361"/>
    </location>
</feature>
<dbReference type="EMBL" id="MCFL01000041">
    <property type="protein sequence ID" value="ORZ32833.1"/>
    <property type="molecule type" value="Genomic_DNA"/>
</dbReference>
<evidence type="ECO:0000313" key="4">
    <source>
        <dbReference type="Proteomes" id="UP000193411"/>
    </source>
</evidence>
<accession>A0A1Y2HGL5</accession>
<protein>
    <submittedName>
        <fullName evidence="3">Uncharacterized protein</fullName>
    </submittedName>
</protein>
<feature type="compositionally biased region" description="Pro residues" evidence="2">
    <location>
        <begin position="413"/>
        <end position="424"/>
    </location>
</feature>
<gene>
    <name evidence="3" type="ORF">BCR44DRAFT_1439386</name>
</gene>
<dbReference type="OrthoDB" id="5559894at2759"/>
<proteinExistence type="predicted"/>
<feature type="region of interest" description="Disordered" evidence="2">
    <location>
        <begin position="1"/>
        <end position="96"/>
    </location>
</feature>